<dbReference type="Pfam" id="PF22605">
    <property type="entry name" value="IBR_2"/>
    <property type="match status" value="1"/>
</dbReference>
<dbReference type="InterPro" id="IPR017907">
    <property type="entry name" value="Znf_RING_CS"/>
</dbReference>
<keyword evidence="5" id="KW-0479">Metal-binding</keyword>
<dbReference type="EC" id="2.3.2.31" evidence="3"/>
<gene>
    <name evidence="14" type="ORF">FB45DRAFT_921644</name>
</gene>
<evidence type="ECO:0000256" key="3">
    <source>
        <dbReference type="ARBA" id="ARBA00012251"/>
    </source>
</evidence>
<organism evidence="14 15">
    <name type="scientific">Roridomyces roridus</name>
    <dbReference type="NCBI Taxonomy" id="1738132"/>
    <lineage>
        <taxon>Eukaryota</taxon>
        <taxon>Fungi</taxon>
        <taxon>Dikarya</taxon>
        <taxon>Basidiomycota</taxon>
        <taxon>Agaricomycotina</taxon>
        <taxon>Agaricomycetes</taxon>
        <taxon>Agaricomycetidae</taxon>
        <taxon>Agaricales</taxon>
        <taxon>Marasmiineae</taxon>
        <taxon>Mycenaceae</taxon>
        <taxon>Roridomyces</taxon>
    </lineage>
</organism>
<evidence type="ECO:0000256" key="11">
    <source>
        <dbReference type="SAM" id="MobiDB-lite"/>
    </source>
</evidence>
<evidence type="ECO:0000313" key="15">
    <source>
        <dbReference type="Proteomes" id="UP001221142"/>
    </source>
</evidence>
<sequence length="656" mass="73269">MVTFDPDSQSSMIVQEVLSGQEKIVSHEGASQYRGGGIASCGLAALNFVRIVLAKVEEGLKDERLLEAVVSERTSNEVISICARWPSNLHLEVDDIFNTPLFERSLTLASSVYNELGFHKFREMLLNLQSMPDEYAAVVVTRPPEIIALYKLPVKGKTVFIIFDSHPRPEYPHGSGLILNTSLDATAARLDMLLAPVDDRVLADSLQWQVELLSHFSGHYFVPNGNPVNSVAALTHSVMESSLAVLALRAEVADLKRQRQFMQSELDNLKERHERKPPLSPKSSRTKTAPHPQPTAGPSKSSSSSSPINALDYFRSSPDVSRLHGSREPTHATRMDIDPPSSTSPGKRRHSNPPTSPPIDALEYFKSPSNIVMPRPAQRPEIEDDYMIAARLQMDWDRSQHENTLQAQAKQREFEEEDARLIAERTGLQMQVQATFECGVCFDKYPEDYIARIVGCKHDFCRDCLRTYVISKLETKRYPIHCPSCLADDNCTKPAMITDDLVQTLGLNDQQYEILQELQIASLSILIHCRKCKESIFVDREEHDATSILACPLPRCDHVWCKACQQAIELGGPTHSCDGSSELAHLMQLSGWKSCPSCKTAIQKVSGCNHMTCIAPGCNTHFCYFCGESIAQTALRREVQRAVSAHYNRCTLFEDA</sequence>
<feature type="domain" description="RING-type" evidence="12">
    <location>
        <begin position="438"/>
        <end position="485"/>
    </location>
</feature>
<evidence type="ECO:0000259" key="12">
    <source>
        <dbReference type="PROSITE" id="PS50089"/>
    </source>
</evidence>
<dbReference type="PANTHER" id="PTHR11685">
    <property type="entry name" value="RBR FAMILY RING FINGER AND IBR DOMAIN-CONTAINING"/>
    <property type="match status" value="1"/>
</dbReference>
<dbReference type="CDD" id="cd22584">
    <property type="entry name" value="Rcat_RBR_unk"/>
    <property type="match status" value="1"/>
</dbReference>
<dbReference type="GO" id="GO:0016567">
    <property type="term" value="P:protein ubiquitination"/>
    <property type="evidence" value="ECO:0007669"/>
    <property type="project" value="InterPro"/>
</dbReference>
<evidence type="ECO:0000256" key="9">
    <source>
        <dbReference type="ARBA" id="ARBA00022833"/>
    </source>
</evidence>
<dbReference type="InterPro" id="IPR013083">
    <property type="entry name" value="Znf_RING/FYVE/PHD"/>
</dbReference>
<name>A0AAD7BME5_9AGAR</name>
<dbReference type="EMBL" id="JARKIF010000012">
    <property type="protein sequence ID" value="KAJ7625517.1"/>
    <property type="molecule type" value="Genomic_DNA"/>
</dbReference>
<dbReference type="GO" id="GO:0061630">
    <property type="term" value="F:ubiquitin protein ligase activity"/>
    <property type="evidence" value="ECO:0007669"/>
    <property type="project" value="UniProtKB-EC"/>
</dbReference>
<evidence type="ECO:0000256" key="8">
    <source>
        <dbReference type="ARBA" id="ARBA00022786"/>
    </source>
</evidence>
<feature type="compositionally biased region" description="Basic and acidic residues" evidence="11">
    <location>
        <begin position="321"/>
        <end position="337"/>
    </location>
</feature>
<reference evidence="14" key="1">
    <citation type="submission" date="2023-03" db="EMBL/GenBank/DDBJ databases">
        <title>Massive genome expansion in bonnet fungi (Mycena s.s.) driven by repeated elements and novel gene families across ecological guilds.</title>
        <authorList>
            <consortium name="Lawrence Berkeley National Laboratory"/>
            <person name="Harder C.B."/>
            <person name="Miyauchi S."/>
            <person name="Viragh M."/>
            <person name="Kuo A."/>
            <person name="Thoen E."/>
            <person name="Andreopoulos B."/>
            <person name="Lu D."/>
            <person name="Skrede I."/>
            <person name="Drula E."/>
            <person name="Henrissat B."/>
            <person name="Morin E."/>
            <person name="Kohler A."/>
            <person name="Barry K."/>
            <person name="LaButti K."/>
            <person name="Morin E."/>
            <person name="Salamov A."/>
            <person name="Lipzen A."/>
            <person name="Mereny Z."/>
            <person name="Hegedus B."/>
            <person name="Baldrian P."/>
            <person name="Stursova M."/>
            <person name="Weitz H."/>
            <person name="Taylor A."/>
            <person name="Grigoriev I.V."/>
            <person name="Nagy L.G."/>
            <person name="Martin F."/>
            <person name="Kauserud H."/>
        </authorList>
    </citation>
    <scope>NUCLEOTIDE SEQUENCE</scope>
    <source>
        <strain evidence="14">9284</strain>
    </source>
</reference>
<feature type="domain" description="RING-type" evidence="13">
    <location>
        <begin position="434"/>
        <end position="650"/>
    </location>
</feature>
<evidence type="ECO:0000313" key="14">
    <source>
        <dbReference type="EMBL" id="KAJ7625517.1"/>
    </source>
</evidence>
<evidence type="ECO:0000256" key="5">
    <source>
        <dbReference type="ARBA" id="ARBA00022723"/>
    </source>
</evidence>
<dbReference type="Pfam" id="PF00097">
    <property type="entry name" value="zf-C3HC4"/>
    <property type="match status" value="1"/>
</dbReference>
<keyword evidence="9" id="KW-0862">Zinc</keyword>
<comment type="catalytic activity">
    <reaction evidence="1">
        <text>[E2 ubiquitin-conjugating enzyme]-S-ubiquitinyl-L-cysteine + [acceptor protein]-L-lysine = [E2 ubiquitin-conjugating enzyme]-L-cysteine + [acceptor protein]-N(6)-ubiquitinyl-L-lysine.</text>
        <dbReference type="EC" id="2.3.2.31"/>
    </reaction>
</comment>
<evidence type="ECO:0000256" key="10">
    <source>
        <dbReference type="PROSITE-ProRule" id="PRU00175"/>
    </source>
</evidence>
<keyword evidence="4" id="KW-0808">Transferase</keyword>
<keyword evidence="6" id="KW-0677">Repeat</keyword>
<dbReference type="InterPro" id="IPR031127">
    <property type="entry name" value="E3_UB_ligase_RBR"/>
</dbReference>
<proteinExistence type="predicted"/>
<accession>A0AAD7BME5</accession>
<evidence type="ECO:0000256" key="1">
    <source>
        <dbReference type="ARBA" id="ARBA00001798"/>
    </source>
</evidence>
<dbReference type="PROSITE" id="PS51873">
    <property type="entry name" value="TRIAD"/>
    <property type="match status" value="1"/>
</dbReference>
<evidence type="ECO:0000256" key="2">
    <source>
        <dbReference type="ARBA" id="ARBA00004906"/>
    </source>
</evidence>
<dbReference type="Gene3D" id="1.20.120.1750">
    <property type="match status" value="1"/>
</dbReference>
<comment type="pathway">
    <text evidence="2">Protein modification; protein ubiquitination.</text>
</comment>
<keyword evidence="15" id="KW-1185">Reference proteome</keyword>
<evidence type="ECO:0000259" key="13">
    <source>
        <dbReference type="PROSITE" id="PS51873"/>
    </source>
</evidence>
<dbReference type="GO" id="GO:0008270">
    <property type="term" value="F:zinc ion binding"/>
    <property type="evidence" value="ECO:0007669"/>
    <property type="project" value="UniProtKB-KW"/>
</dbReference>
<feature type="compositionally biased region" description="Basic and acidic residues" evidence="11">
    <location>
        <begin position="267"/>
        <end position="277"/>
    </location>
</feature>
<dbReference type="InterPro" id="IPR054694">
    <property type="entry name" value="Parkin-like_IBR"/>
</dbReference>
<keyword evidence="8" id="KW-0833">Ubl conjugation pathway</keyword>
<dbReference type="SUPFAM" id="SSF57850">
    <property type="entry name" value="RING/U-box"/>
    <property type="match status" value="2"/>
</dbReference>
<protein>
    <recommendedName>
        <fullName evidence="3">RBR-type E3 ubiquitin transferase</fullName>
        <ecNumber evidence="3">2.3.2.31</ecNumber>
    </recommendedName>
</protein>
<dbReference type="Gene3D" id="3.30.40.10">
    <property type="entry name" value="Zinc/RING finger domain, C3HC4 (zinc finger)"/>
    <property type="match status" value="1"/>
</dbReference>
<comment type="caution">
    <text evidence="14">The sequence shown here is derived from an EMBL/GenBank/DDBJ whole genome shotgun (WGS) entry which is preliminary data.</text>
</comment>
<dbReference type="PROSITE" id="PS00518">
    <property type="entry name" value="ZF_RING_1"/>
    <property type="match status" value="1"/>
</dbReference>
<keyword evidence="7 10" id="KW-0863">Zinc-finger</keyword>
<feature type="region of interest" description="Disordered" evidence="11">
    <location>
        <begin position="265"/>
        <end position="360"/>
    </location>
</feature>
<dbReference type="Proteomes" id="UP001221142">
    <property type="component" value="Unassembled WGS sequence"/>
</dbReference>
<dbReference type="AlphaFoldDB" id="A0AAD7BME5"/>
<evidence type="ECO:0000256" key="7">
    <source>
        <dbReference type="ARBA" id="ARBA00022771"/>
    </source>
</evidence>
<dbReference type="InterPro" id="IPR001841">
    <property type="entry name" value="Znf_RING"/>
</dbReference>
<dbReference type="InterPro" id="IPR044066">
    <property type="entry name" value="TRIAD_supradom"/>
</dbReference>
<dbReference type="InterPro" id="IPR018957">
    <property type="entry name" value="Znf_C3HC4_RING-type"/>
</dbReference>
<evidence type="ECO:0000256" key="6">
    <source>
        <dbReference type="ARBA" id="ARBA00022737"/>
    </source>
</evidence>
<dbReference type="SMART" id="SM00184">
    <property type="entry name" value="RING"/>
    <property type="match status" value="2"/>
</dbReference>
<evidence type="ECO:0000256" key="4">
    <source>
        <dbReference type="ARBA" id="ARBA00022679"/>
    </source>
</evidence>
<dbReference type="PROSITE" id="PS50089">
    <property type="entry name" value="ZF_RING_2"/>
    <property type="match status" value="1"/>
</dbReference>